<protein>
    <submittedName>
        <fullName evidence="3">Putative secreted protein</fullName>
    </submittedName>
</protein>
<dbReference type="AlphaFoldDB" id="A0A2M4DJC6"/>
<evidence type="ECO:0000313" key="3">
    <source>
        <dbReference type="EMBL" id="MBW77663.1"/>
    </source>
</evidence>
<feature type="signal peptide" evidence="2">
    <location>
        <begin position="1"/>
        <end position="21"/>
    </location>
</feature>
<evidence type="ECO:0000256" key="2">
    <source>
        <dbReference type="SAM" id="SignalP"/>
    </source>
</evidence>
<organism evidence="3">
    <name type="scientific">Anopheles darlingi</name>
    <name type="common">Mosquito</name>
    <dbReference type="NCBI Taxonomy" id="43151"/>
    <lineage>
        <taxon>Eukaryota</taxon>
        <taxon>Metazoa</taxon>
        <taxon>Ecdysozoa</taxon>
        <taxon>Arthropoda</taxon>
        <taxon>Hexapoda</taxon>
        <taxon>Insecta</taxon>
        <taxon>Pterygota</taxon>
        <taxon>Neoptera</taxon>
        <taxon>Endopterygota</taxon>
        <taxon>Diptera</taxon>
        <taxon>Nematocera</taxon>
        <taxon>Culicoidea</taxon>
        <taxon>Culicidae</taxon>
        <taxon>Anophelinae</taxon>
        <taxon>Anopheles</taxon>
    </lineage>
</organism>
<reference evidence="3" key="1">
    <citation type="submission" date="2018-01" db="EMBL/GenBank/DDBJ databases">
        <title>An insight into the sialome of Amazonian anophelines.</title>
        <authorList>
            <person name="Ribeiro J.M."/>
            <person name="Scarpassa V."/>
            <person name="Calvo E."/>
        </authorList>
    </citation>
    <scope>NUCLEOTIDE SEQUENCE</scope>
</reference>
<sequence>MSNSAFVWMFVLNEIGHVVYADALHCSHRFDLLDMSNTAATEYAQRNHHRGTSFASHRTKSLARLEPTNNS</sequence>
<name>A0A2M4DJC6_ANODA</name>
<keyword evidence="2" id="KW-0732">Signal</keyword>
<feature type="compositionally biased region" description="Basic residues" evidence="1">
    <location>
        <begin position="46"/>
        <end position="61"/>
    </location>
</feature>
<accession>A0A2M4DJC6</accession>
<feature type="region of interest" description="Disordered" evidence="1">
    <location>
        <begin position="46"/>
        <end position="71"/>
    </location>
</feature>
<evidence type="ECO:0000256" key="1">
    <source>
        <dbReference type="SAM" id="MobiDB-lite"/>
    </source>
</evidence>
<proteinExistence type="predicted"/>
<feature type="chain" id="PRO_5014805193" evidence="2">
    <location>
        <begin position="22"/>
        <end position="71"/>
    </location>
</feature>
<dbReference type="EMBL" id="GGFL01013485">
    <property type="protein sequence ID" value="MBW77663.1"/>
    <property type="molecule type" value="Transcribed_RNA"/>
</dbReference>